<dbReference type="AlphaFoldDB" id="A0AAI9DK94"/>
<protein>
    <submittedName>
        <fullName evidence="1">Tail fiber assembly protein</fullName>
    </submittedName>
</protein>
<dbReference type="PANTHER" id="PTHR34413:SF2">
    <property type="entry name" value="PROPHAGE TAIL FIBER ASSEMBLY PROTEIN HOMOLOG TFAE-RELATED"/>
    <property type="match status" value="1"/>
</dbReference>
<dbReference type="InterPro" id="IPR051220">
    <property type="entry name" value="TFA_Chaperone"/>
</dbReference>
<name>A0AAI9DK94_PLUGE</name>
<comment type="caution">
    <text evidence="1">The sequence shown here is derived from an EMBL/GenBank/DDBJ whole genome shotgun (WGS) entry which is preliminary data.</text>
</comment>
<dbReference type="EMBL" id="ABLOKC030000007">
    <property type="protein sequence ID" value="EML1471101.1"/>
    <property type="molecule type" value="Genomic_DNA"/>
</dbReference>
<organism evidence="1">
    <name type="scientific">Pluralibacter gergoviae</name>
    <name type="common">Enterobacter gergoviae</name>
    <dbReference type="NCBI Taxonomy" id="61647"/>
    <lineage>
        <taxon>Bacteria</taxon>
        <taxon>Pseudomonadati</taxon>
        <taxon>Pseudomonadota</taxon>
        <taxon>Gammaproteobacteria</taxon>
        <taxon>Enterobacterales</taxon>
        <taxon>Enterobacteriaceae</taxon>
        <taxon>Pluralibacter</taxon>
    </lineage>
</organism>
<evidence type="ECO:0000313" key="1">
    <source>
        <dbReference type="EMBL" id="EML1471101.1"/>
    </source>
</evidence>
<dbReference type="PANTHER" id="PTHR34413">
    <property type="entry name" value="PROPHAGE TAIL FIBER ASSEMBLY PROTEIN HOMOLOG TFAE-RELATED-RELATED"/>
    <property type="match status" value="1"/>
</dbReference>
<gene>
    <name evidence="1" type="ORF">QEG54_001811</name>
</gene>
<dbReference type="InterPro" id="IPR003458">
    <property type="entry name" value="Phage_T4_Gp38_tail_assem"/>
</dbReference>
<dbReference type="Pfam" id="PF02413">
    <property type="entry name" value="Caudo_TAP"/>
    <property type="match status" value="1"/>
</dbReference>
<reference evidence="1" key="1">
    <citation type="submission" date="2024-02" db="EMBL/GenBank/DDBJ databases">
        <authorList>
            <consortium name="Clinical and Environmental Microbiology Branch: Whole genome sequencing antimicrobial resistance pathogens in the healthcare setting"/>
        </authorList>
    </citation>
    <scope>NUCLEOTIDE SEQUENCE</scope>
    <source>
        <strain evidence="1">2021DK-00143</strain>
    </source>
</reference>
<accession>A0AAI9DK94</accession>
<sequence>MSFEFSQSPQALWIYQYGTDGVYIGSVFMTIPAGTGLPASTTHLPCEPAQGQTGIFTDGQWQYVDDIRGQRYWDEHGTGFVISSLSEALPDWAITLEPPAAEPGHVLQFAGGQWLQVEDKTGSAFYESDGTKHIVTSAWFTLPAGCTFIEPPESKPTFVTRWNGTEWVYVKDLRGLTVWNTATKEASTIIELGPVPDGYTRLIPGQFDEWDGTAWVKNIALEDEYLQEQAESRKADLLAEASQQIAVLTYAADSGQATDDEAAMLAKWQDYRLSLSRIDTASSDIAWPQKP</sequence>
<proteinExistence type="predicted"/>